<organism evidence="1 2">
    <name type="scientific">Pseudonocardia bannensis</name>
    <dbReference type="NCBI Taxonomy" id="630973"/>
    <lineage>
        <taxon>Bacteria</taxon>
        <taxon>Bacillati</taxon>
        <taxon>Actinomycetota</taxon>
        <taxon>Actinomycetes</taxon>
        <taxon>Pseudonocardiales</taxon>
        <taxon>Pseudonocardiaceae</taxon>
        <taxon>Pseudonocardia</taxon>
    </lineage>
</organism>
<proteinExistence type="predicted"/>
<accession>A0A848DEI3</accession>
<keyword evidence="2" id="KW-1185">Reference proteome</keyword>
<name>A0A848DEI3_9PSEU</name>
<dbReference type="EMBL" id="JAAXKZ010000011">
    <property type="protein sequence ID" value="NMH90999.1"/>
    <property type="molecule type" value="Genomic_DNA"/>
</dbReference>
<dbReference type="RefSeq" id="WP_169410622.1">
    <property type="nucleotide sequence ID" value="NZ_JAAXKZ010000011.1"/>
</dbReference>
<evidence type="ECO:0000313" key="1">
    <source>
        <dbReference type="EMBL" id="NMH90999.1"/>
    </source>
</evidence>
<reference evidence="1 2" key="1">
    <citation type="submission" date="2020-04" db="EMBL/GenBank/DDBJ databases">
        <authorList>
            <person name="Klaysubun C."/>
            <person name="Duangmal K."/>
            <person name="Lipun K."/>
        </authorList>
    </citation>
    <scope>NUCLEOTIDE SEQUENCE [LARGE SCALE GENOMIC DNA]</scope>
    <source>
        <strain evidence="1 2">DSM 45300</strain>
    </source>
</reference>
<protein>
    <submittedName>
        <fullName evidence="1">Uncharacterized protein</fullName>
    </submittedName>
</protein>
<sequence>MTTTLVVLAALAAIGVLARLQLSHVRRERRERGSLFDDAGHLLDAARVHREGLGYPVLTGTYRGHPVRLEPVVEALALRKLPVLWLLVTQHRELDVGAPLDILTRPSGTEFFSPNAGFAHELERPAGFPSHVRIASPDPAAAPAPGALEFLAPLLHDPRTKDVLLTAGGVRVVRRLAEGAQGPYRTARRADFGPVQIRPDGLRELLDTVSGIGDLLAVGRVEPT</sequence>
<dbReference type="Proteomes" id="UP000586918">
    <property type="component" value="Unassembled WGS sequence"/>
</dbReference>
<comment type="caution">
    <text evidence="1">The sequence shown here is derived from an EMBL/GenBank/DDBJ whole genome shotgun (WGS) entry which is preliminary data.</text>
</comment>
<evidence type="ECO:0000313" key="2">
    <source>
        <dbReference type="Proteomes" id="UP000586918"/>
    </source>
</evidence>
<dbReference type="AlphaFoldDB" id="A0A848DEI3"/>
<gene>
    <name evidence="1" type="ORF">HF519_05225</name>
</gene>